<dbReference type="Gene3D" id="1.50.10.10">
    <property type="match status" value="1"/>
</dbReference>
<name>A0A8H7DBB5_9AGAR</name>
<protein>
    <recommendedName>
        <fullName evidence="4">Six-hairpin glycosidase-like protein</fullName>
    </recommendedName>
</protein>
<dbReference type="GO" id="GO:0005975">
    <property type="term" value="P:carbohydrate metabolic process"/>
    <property type="evidence" value="ECO:0007669"/>
    <property type="project" value="InterPro"/>
</dbReference>
<dbReference type="SUPFAM" id="SSF48208">
    <property type="entry name" value="Six-hairpin glycosidases"/>
    <property type="match status" value="1"/>
</dbReference>
<evidence type="ECO:0000313" key="2">
    <source>
        <dbReference type="EMBL" id="KAF7369189.1"/>
    </source>
</evidence>
<dbReference type="AlphaFoldDB" id="A0A8H7DBB5"/>
<keyword evidence="3" id="KW-1185">Reference proteome</keyword>
<evidence type="ECO:0000313" key="3">
    <source>
        <dbReference type="Proteomes" id="UP000620124"/>
    </source>
</evidence>
<sequence>MWGPLVASLFACSAYASPPIDRRALVTRYNPTRNASSTTTPMQVGNGNFAFGADITGLQTFHPFAIMSTWGWKNDSLPAGKTIEDSFRASGNVGISLENHGRLVEYMFNGAEPMQQWMISNPNRVNLGALGLVFWSEEGTVLNVTESDLMSAKQELDLWTGTLTSSFVFDGTPIQVKTISAQTVDSIAVTVSSPLLESGQLGIFVDFPWNDGSLKFSDPFVGTWNNASIHTTTLNSTPRGNIGAEIAHTLVNSTFITSIGGDAFTIARDSPAAHRYTIRPSAKSGSTFSFSTTWGLTSPKSVPSPSAISLSSSQTWESFWTTSGFVDVFTGSTDPRADELQRRIILSRYLMRVNEAGDYPPQESGLVNNGWYGYVFSFAPRCIANHPDRETFRKFHLEMYFWHCQHWALWNNWDLLLRSSSVYDRFLETSIARAQVQQGWPTGARWGKMSDPSGRSAPGQINELLIWQQPHPLVFANYEYRAFPTTTTLRKWESVVRNTADWMATFAWFNKTTGVYDLGPPMYEVAEDNIYNNTYNPAFELAYWRLTLGFAETWLERLGEQVPANWTIVKNGLAKLMVNNGTYKVFEDVEDDFWTDPTYINDHPALVGLVGWLPPTEGLDLETSRLTTEKVWASWNISNLWGWDFPMLAISAARIGEQDQAIEFLLDPFFQFDDTGYPVGGVRVPTPYFPGSGALLYAVAMMAHGWDGSTGNAPGFPAQGWNVRAEGLSKAM</sequence>
<keyword evidence="1" id="KW-0732">Signal</keyword>
<comment type="caution">
    <text evidence="2">The sequence shown here is derived from an EMBL/GenBank/DDBJ whole genome shotgun (WGS) entry which is preliminary data.</text>
</comment>
<gene>
    <name evidence="2" type="ORF">MVEN_00246200</name>
</gene>
<dbReference type="OrthoDB" id="3534988at2759"/>
<feature type="signal peptide" evidence="1">
    <location>
        <begin position="1"/>
        <end position="16"/>
    </location>
</feature>
<accession>A0A8H7DBB5</accession>
<dbReference type="Proteomes" id="UP000620124">
    <property type="component" value="Unassembled WGS sequence"/>
</dbReference>
<evidence type="ECO:0000256" key="1">
    <source>
        <dbReference type="SAM" id="SignalP"/>
    </source>
</evidence>
<reference evidence="2" key="1">
    <citation type="submission" date="2020-05" db="EMBL/GenBank/DDBJ databases">
        <title>Mycena genomes resolve the evolution of fungal bioluminescence.</title>
        <authorList>
            <person name="Tsai I.J."/>
        </authorList>
    </citation>
    <scope>NUCLEOTIDE SEQUENCE</scope>
    <source>
        <strain evidence="2">CCC161011</strain>
    </source>
</reference>
<organism evidence="2 3">
    <name type="scientific">Mycena venus</name>
    <dbReference type="NCBI Taxonomy" id="2733690"/>
    <lineage>
        <taxon>Eukaryota</taxon>
        <taxon>Fungi</taxon>
        <taxon>Dikarya</taxon>
        <taxon>Basidiomycota</taxon>
        <taxon>Agaricomycotina</taxon>
        <taxon>Agaricomycetes</taxon>
        <taxon>Agaricomycetidae</taxon>
        <taxon>Agaricales</taxon>
        <taxon>Marasmiineae</taxon>
        <taxon>Mycenaceae</taxon>
        <taxon>Mycena</taxon>
    </lineage>
</organism>
<dbReference type="InterPro" id="IPR012341">
    <property type="entry name" value="6hp_glycosidase-like_sf"/>
</dbReference>
<feature type="chain" id="PRO_5034758261" description="Six-hairpin glycosidase-like protein" evidence="1">
    <location>
        <begin position="17"/>
        <end position="732"/>
    </location>
</feature>
<dbReference type="GO" id="GO:0003824">
    <property type="term" value="F:catalytic activity"/>
    <property type="evidence" value="ECO:0007669"/>
    <property type="project" value="UniProtKB-ARBA"/>
</dbReference>
<proteinExistence type="predicted"/>
<dbReference type="EMBL" id="JACAZI010000002">
    <property type="protein sequence ID" value="KAF7369189.1"/>
    <property type="molecule type" value="Genomic_DNA"/>
</dbReference>
<dbReference type="InterPro" id="IPR008928">
    <property type="entry name" value="6-hairpin_glycosidase_sf"/>
</dbReference>
<evidence type="ECO:0008006" key="4">
    <source>
        <dbReference type="Google" id="ProtNLM"/>
    </source>
</evidence>